<gene>
    <name evidence="2" type="ORF">LAZ67_23001114</name>
</gene>
<dbReference type="EMBL" id="CP092885">
    <property type="protein sequence ID" value="UYV83465.1"/>
    <property type="molecule type" value="Genomic_DNA"/>
</dbReference>
<reference evidence="2 3" key="1">
    <citation type="submission" date="2022-03" db="EMBL/GenBank/DDBJ databases">
        <title>A chromosomal length assembly of Cordylochernes scorpioides.</title>
        <authorList>
            <person name="Zeh D."/>
            <person name="Zeh J."/>
        </authorList>
    </citation>
    <scope>NUCLEOTIDE SEQUENCE [LARGE SCALE GENOMIC DNA]</scope>
    <source>
        <strain evidence="2">IN4F17</strain>
        <tissue evidence="2">Whole Body</tissue>
    </source>
</reference>
<keyword evidence="3" id="KW-1185">Reference proteome</keyword>
<dbReference type="Proteomes" id="UP001235939">
    <property type="component" value="Chromosome 23"/>
</dbReference>
<evidence type="ECO:0000313" key="2">
    <source>
        <dbReference type="EMBL" id="UYV83465.1"/>
    </source>
</evidence>
<name>A0ABY6LUP9_9ARAC</name>
<dbReference type="Pfam" id="PF22938">
    <property type="entry name" value="Integrase_p58_C"/>
    <property type="match status" value="1"/>
</dbReference>
<sequence>MKKGLSPKLMPVWEGPYKIIKRNNDLVYRIQRSSKSKAKVVHLRLLFSVMVAFAMTINKSQGQTLQVVGVHLESPCFSQAKLYVACSRVSSPRNLFVFNFTFSKTRNIVYKRALI</sequence>
<dbReference type="Gene3D" id="3.40.50.300">
    <property type="entry name" value="P-loop containing nucleotide triphosphate hydrolases"/>
    <property type="match status" value="1"/>
</dbReference>
<proteinExistence type="predicted"/>
<dbReference type="SUPFAM" id="SSF52540">
    <property type="entry name" value="P-loop containing nucleoside triphosphate hydrolases"/>
    <property type="match status" value="1"/>
</dbReference>
<dbReference type="PANTHER" id="PTHR23274:SF51">
    <property type="entry name" value="OS03G0423850 PROTEIN"/>
    <property type="match status" value="1"/>
</dbReference>
<evidence type="ECO:0000313" key="3">
    <source>
        <dbReference type="Proteomes" id="UP001235939"/>
    </source>
</evidence>
<evidence type="ECO:0000259" key="1">
    <source>
        <dbReference type="Pfam" id="PF22938"/>
    </source>
</evidence>
<dbReference type="PANTHER" id="PTHR23274">
    <property type="entry name" value="DNA HELICASE-RELATED"/>
    <property type="match status" value="1"/>
</dbReference>
<organism evidence="2 3">
    <name type="scientific">Cordylochernes scorpioides</name>
    <dbReference type="NCBI Taxonomy" id="51811"/>
    <lineage>
        <taxon>Eukaryota</taxon>
        <taxon>Metazoa</taxon>
        <taxon>Ecdysozoa</taxon>
        <taxon>Arthropoda</taxon>
        <taxon>Chelicerata</taxon>
        <taxon>Arachnida</taxon>
        <taxon>Pseudoscorpiones</taxon>
        <taxon>Cheliferoidea</taxon>
        <taxon>Chernetidae</taxon>
        <taxon>Cordylochernes</taxon>
    </lineage>
</organism>
<feature type="domain" description="Integrase p58-like C-terminal" evidence="1">
    <location>
        <begin position="15"/>
        <end position="44"/>
    </location>
</feature>
<dbReference type="InterPro" id="IPR027417">
    <property type="entry name" value="P-loop_NTPase"/>
</dbReference>
<protein>
    <recommendedName>
        <fullName evidence="1">Integrase p58-like C-terminal domain-containing protein</fullName>
    </recommendedName>
</protein>
<accession>A0ABY6LUP9</accession>
<dbReference type="InterPro" id="IPR054465">
    <property type="entry name" value="Integrase_p58-like_C"/>
</dbReference>